<dbReference type="Gene3D" id="1.25.40.10">
    <property type="entry name" value="Tetratricopeptide repeat domain"/>
    <property type="match status" value="3"/>
</dbReference>
<dbReference type="NCBIfam" id="TIGR00254">
    <property type="entry name" value="GGDEF"/>
    <property type="match status" value="1"/>
</dbReference>
<dbReference type="GO" id="GO:0004016">
    <property type="term" value="F:adenylate cyclase activity"/>
    <property type="evidence" value="ECO:0007669"/>
    <property type="project" value="TreeGrafter"/>
</dbReference>
<dbReference type="InterPro" id="IPR011990">
    <property type="entry name" value="TPR-like_helical_dom_sf"/>
</dbReference>
<dbReference type="InterPro" id="IPR029787">
    <property type="entry name" value="Nucleotide_cyclase"/>
</dbReference>
<feature type="repeat" description="TPR" evidence="3">
    <location>
        <begin position="720"/>
        <end position="753"/>
    </location>
</feature>
<organism evidence="5">
    <name type="scientific">candidate division WOR-3 bacterium</name>
    <dbReference type="NCBI Taxonomy" id="2052148"/>
    <lineage>
        <taxon>Bacteria</taxon>
        <taxon>Bacteria division WOR-3</taxon>
    </lineage>
</organism>
<dbReference type="GO" id="GO:0005737">
    <property type="term" value="C:cytoplasm"/>
    <property type="evidence" value="ECO:0007669"/>
    <property type="project" value="TreeGrafter"/>
</dbReference>
<comment type="caution">
    <text evidence="5">The sequence shown here is derived from an EMBL/GenBank/DDBJ whole genome shotgun (WGS) entry which is preliminary data.</text>
</comment>
<evidence type="ECO:0000256" key="1">
    <source>
        <dbReference type="ARBA" id="ARBA00022741"/>
    </source>
</evidence>
<dbReference type="Gene3D" id="3.40.50.300">
    <property type="entry name" value="P-loop containing nucleotide triphosphate hydrolases"/>
    <property type="match status" value="1"/>
</dbReference>
<evidence type="ECO:0000313" key="5">
    <source>
        <dbReference type="EMBL" id="HGV97314.1"/>
    </source>
</evidence>
<keyword evidence="3" id="KW-0802">TPR repeat</keyword>
<protein>
    <submittedName>
        <fullName evidence="5">Diguanylate cyclase</fullName>
    </submittedName>
</protein>
<evidence type="ECO:0000256" key="2">
    <source>
        <dbReference type="ARBA" id="ARBA00022840"/>
    </source>
</evidence>
<dbReference type="FunFam" id="3.30.70.270:FF:000001">
    <property type="entry name" value="Diguanylate cyclase domain protein"/>
    <property type="match status" value="1"/>
</dbReference>
<evidence type="ECO:0000256" key="3">
    <source>
        <dbReference type="PROSITE-ProRule" id="PRU00339"/>
    </source>
</evidence>
<keyword evidence="2" id="KW-0067">ATP-binding</keyword>
<dbReference type="Gene3D" id="3.30.70.270">
    <property type="match status" value="1"/>
</dbReference>
<dbReference type="SUPFAM" id="SSF52540">
    <property type="entry name" value="P-loop containing nucleoside triphosphate hydrolases"/>
    <property type="match status" value="1"/>
</dbReference>
<dbReference type="PROSITE" id="PS50887">
    <property type="entry name" value="GGDEF"/>
    <property type="match status" value="1"/>
</dbReference>
<dbReference type="PROSITE" id="PS50005">
    <property type="entry name" value="TPR"/>
    <property type="match status" value="2"/>
</dbReference>
<dbReference type="SUPFAM" id="SSF55073">
    <property type="entry name" value="Nucleotide cyclase"/>
    <property type="match status" value="1"/>
</dbReference>
<dbReference type="InterPro" id="IPR027417">
    <property type="entry name" value="P-loop_NTPase"/>
</dbReference>
<dbReference type="Pfam" id="PF13424">
    <property type="entry name" value="TPR_12"/>
    <property type="match status" value="1"/>
</dbReference>
<dbReference type="SMART" id="SM00267">
    <property type="entry name" value="GGDEF"/>
    <property type="match status" value="1"/>
</dbReference>
<dbReference type="InterPro" id="IPR041664">
    <property type="entry name" value="AAA_16"/>
</dbReference>
<dbReference type="CDD" id="cd01949">
    <property type="entry name" value="GGDEF"/>
    <property type="match status" value="1"/>
</dbReference>
<dbReference type="AlphaFoldDB" id="A0A7C4XAG5"/>
<dbReference type="GO" id="GO:0005524">
    <property type="term" value="F:ATP binding"/>
    <property type="evidence" value="ECO:0007669"/>
    <property type="project" value="UniProtKB-KW"/>
</dbReference>
<dbReference type="Pfam" id="PF13191">
    <property type="entry name" value="AAA_16"/>
    <property type="match status" value="1"/>
</dbReference>
<dbReference type="PANTHER" id="PTHR16305">
    <property type="entry name" value="TESTICULAR SOLUBLE ADENYLYL CYCLASE"/>
    <property type="match status" value="1"/>
</dbReference>
<keyword evidence="1" id="KW-0547">Nucleotide-binding</keyword>
<feature type="domain" description="GGDEF" evidence="4">
    <location>
        <begin position="36"/>
        <end position="165"/>
    </location>
</feature>
<dbReference type="InterPro" id="IPR043128">
    <property type="entry name" value="Rev_trsase/Diguanyl_cyclase"/>
</dbReference>
<dbReference type="EMBL" id="DTGZ01000061">
    <property type="protein sequence ID" value="HGV97314.1"/>
    <property type="molecule type" value="Genomic_DNA"/>
</dbReference>
<dbReference type="InterPro" id="IPR019734">
    <property type="entry name" value="TPR_rpt"/>
</dbReference>
<feature type="repeat" description="TPR" evidence="3">
    <location>
        <begin position="644"/>
        <end position="677"/>
    </location>
</feature>
<dbReference type="SUPFAM" id="SSF48452">
    <property type="entry name" value="TPR-like"/>
    <property type="match status" value="3"/>
</dbReference>
<dbReference type="Pfam" id="PF13181">
    <property type="entry name" value="TPR_8"/>
    <property type="match status" value="1"/>
</dbReference>
<accession>A0A7C4XAG5</accession>
<reference evidence="5" key="1">
    <citation type="journal article" date="2020" name="mSystems">
        <title>Genome- and Community-Level Interaction Insights into Carbon Utilization and Element Cycling Functions of Hydrothermarchaeota in Hydrothermal Sediment.</title>
        <authorList>
            <person name="Zhou Z."/>
            <person name="Liu Y."/>
            <person name="Xu W."/>
            <person name="Pan J."/>
            <person name="Luo Z.H."/>
            <person name="Li M."/>
        </authorList>
    </citation>
    <scope>NUCLEOTIDE SEQUENCE [LARGE SCALE GENOMIC DNA]</scope>
    <source>
        <strain evidence="5">SpSt-774</strain>
    </source>
</reference>
<sequence length="1047" mass="121891">MKQKEIYLDELTGAFNRRYLYYWVDTEIKRANRFAKKFALILLDIDNFRDINNTYGHLEGDLVLTEFVKFLRGVIREVDILVRYGGDEFIVLVPNTTPQGTMELAQRILSLLNKSLIANHKILCSIGYAIYPDDGATIETLISLADNLMYNAKKEGKNRIGLKREVIKKLQIPSPVVIGREEETQWCLNQLNEYRAIFIAGEAGIGKTRLVLEVKKRQPESFLLRANSYAALSSVPYHPIRNMLNEVINSEFALVQHIFKQMPEIYKSEIMKLLPEETTISVRESEMDKFRLFNSITTFILKIAEFIAPRLLFVFIDDLHWTDLFSVELLDFLLRSIKGNIRVFGTYRIEEIKGSPVNEFFSIWAREKLYTQIKLSPLNESQTFKMLESIMGVVSHDFAQIIYKQCGGNPFYTEEILRELYHRHSLFWNGREWILMMEKDLTIPSSIEEVTIRKLKFLSPETKNFLEIAAVLGQEFDAEIISLAANRNVGETLDVIDQLVKMGFIKERQNELFFFSEDMVRQIVYKNIPRGDLIKYHRAVGEAIEKYYHSTIPSYYEQLAHHFTLANDPQKALFYSKEAGLKCKKNYAHNQAIEFLTNALRYEENIAEIFKIKLSLGEISYLSGNYTNAIKHLSDCRRTKPGDFEVYRKLGQVYEDIGDYRNALKIYREGMKITKGHKFQYYFQSAIAWVYTRLGDYLKAKRLCERILKGHKSVPLDVLGDTCVTIGVVFLRTGEYDRAESYIKRALKIRESLKDKKGMAACYLDLAIVYVRNLNPRVCEKLYKKALALYEEIGYQQGVVIVLLDLGSLLVNYDLVKAEEYYLKGLEIAKLLRTKIDLIYLYNHLGSLNFRRLMDEQALENYKKALELAREINFKEGIIFINNNMSELYRERGLIKKGMAHLKRAAKVANELGLKYSIYGCEMEEIEYLLLKNNLLKANRLSKKLYNLLKSEVDLRYRVYSFIYRGRVLVAMKKYAQAHLYYQQALEIFKSCPENSILGEIYYLLGILLKKENKNQEALKMFLTAKQIFSKIGNLFYIDKIEKEVAG</sequence>
<gene>
    <name evidence="5" type="ORF">ENV60_03335</name>
</gene>
<dbReference type="PANTHER" id="PTHR16305:SF28">
    <property type="entry name" value="GUANYLATE CYCLASE DOMAIN-CONTAINING PROTEIN"/>
    <property type="match status" value="1"/>
</dbReference>
<proteinExistence type="predicted"/>
<dbReference type="SMART" id="SM00028">
    <property type="entry name" value="TPR"/>
    <property type="match status" value="10"/>
</dbReference>
<evidence type="ECO:0000259" key="4">
    <source>
        <dbReference type="PROSITE" id="PS50887"/>
    </source>
</evidence>
<name>A0A7C4XAG5_UNCW3</name>
<dbReference type="Pfam" id="PF00990">
    <property type="entry name" value="GGDEF"/>
    <property type="match status" value="1"/>
</dbReference>
<dbReference type="InterPro" id="IPR000160">
    <property type="entry name" value="GGDEF_dom"/>
</dbReference>